<keyword evidence="5" id="KW-0256">Endoplasmic reticulum</keyword>
<dbReference type="GO" id="GO:0034975">
    <property type="term" value="P:protein folding in endoplasmic reticulum"/>
    <property type="evidence" value="ECO:0007669"/>
    <property type="project" value="TreeGrafter"/>
</dbReference>
<evidence type="ECO:0000256" key="15">
    <source>
        <dbReference type="ARBA" id="ARBA00081911"/>
    </source>
</evidence>
<evidence type="ECO:0000256" key="12">
    <source>
        <dbReference type="ARBA" id="ARBA00055064"/>
    </source>
</evidence>
<keyword evidence="10" id="KW-0325">Glycoprotein</keyword>
<dbReference type="PANTHER" id="PTHR12953">
    <property type="entry name" value="MEMBRANE PROTEIN CH1 RELATED"/>
    <property type="match status" value="1"/>
</dbReference>
<evidence type="ECO:0000256" key="5">
    <source>
        <dbReference type="ARBA" id="ARBA00022824"/>
    </source>
</evidence>
<evidence type="ECO:0000259" key="17">
    <source>
        <dbReference type="PROSITE" id="PS51469"/>
    </source>
</evidence>
<dbReference type="Pfam" id="PF07738">
    <property type="entry name" value="Sad1_UNC"/>
    <property type="match status" value="1"/>
</dbReference>
<feature type="compositionally biased region" description="Basic and acidic residues" evidence="16">
    <location>
        <begin position="212"/>
        <end position="224"/>
    </location>
</feature>
<comment type="caution">
    <text evidence="18">The sequence shown here is derived from an EMBL/GenBank/DDBJ whole genome shotgun (WGS) entry which is preliminary data.</text>
</comment>
<dbReference type="Proteomes" id="UP000574277">
    <property type="component" value="Unassembled WGS sequence"/>
</dbReference>
<feature type="compositionally biased region" description="Low complexity" evidence="16">
    <location>
        <begin position="514"/>
        <end position="524"/>
    </location>
</feature>
<evidence type="ECO:0000256" key="7">
    <source>
        <dbReference type="ARBA" id="ARBA00022989"/>
    </source>
</evidence>
<organism evidence="18 19">
    <name type="scientific">Mesembrinibis cayennensis</name>
    <dbReference type="NCBI Taxonomy" id="1118748"/>
    <lineage>
        <taxon>Eukaryota</taxon>
        <taxon>Metazoa</taxon>
        <taxon>Chordata</taxon>
        <taxon>Craniata</taxon>
        <taxon>Vertebrata</taxon>
        <taxon>Euteleostomi</taxon>
        <taxon>Archelosauria</taxon>
        <taxon>Archosauria</taxon>
        <taxon>Dinosauria</taxon>
        <taxon>Saurischia</taxon>
        <taxon>Theropoda</taxon>
        <taxon>Coelurosauria</taxon>
        <taxon>Aves</taxon>
        <taxon>Neognathae</taxon>
        <taxon>Neoaves</taxon>
        <taxon>Aequornithes</taxon>
        <taxon>Pelecaniformes</taxon>
        <taxon>Threskiornithidae</taxon>
        <taxon>Mesembrinibis</taxon>
    </lineage>
</organism>
<dbReference type="SUPFAM" id="SSF49785">
    <property type="entry name" value="Galactose-binding domain-like"/>
    <property type="match status" value="1"/>
</dbReference>
<feature type="region of interest" description="Disordered" evidence="16">
    <location>
        <begin position="496"/>
        <end position="538"/>
    </location>
</feature>
<feature type="compositionally biased region" description="Basic and acidic residues" evidence="16">
    <location>
        <begin position="33"/>
        <end position="48"/>
    </location>
</feature>
<feature type="domain" description="SUN" evidence="17">
    <location>
        <begin position="255"/>
        <end position="432"/>
    </location>
</feature>
<dbReference type="PROSITE" id="PS51469">
    <property type="entry name" value="SUN"/>
    <property type="match status" value="1"/>
</dbReference>
<accession>A0A7L0PWF1</accession>
<evidence type="ECO:0000256" key="2">
    <source>
        <dbReference type="ARBA" id="ARBA00022553"/>
    </source>
</evidence>
<protein>
    <recommendedName>
        <fullName evidence="13">SUN domain-containing ossification factor</fullName>
    </recommendedName>
    <alternativeName>
        <fullName evidence="15">Membrane protein CH1</fullName>
    </alternativeName>
    <alternativeName>
        <fullName evidence="14">SUN-like protein 1</fullName>
    </alternativeName>
</protein>
<evidence type="ECO:0000256" key="3">
    <source>
        <dbReference type="ARBA" id="ARBA00022692"/>
    </source>
</evidence>
<evidence type="ECO:0000256" key="11">
    <source>
        <dbReference type="ARBA" id="ARBA00034697"/>
    </source>
</evidence>
<dbReference type="EMBL" id="VXAT01016730">
    <property type="protein sequence ID" value="NXL09496.1"/>
    <property type="molecule type" value="Genomic_DNA"/>
</dbReference>
<dbReference type="InterPro" id="IPR045120">
    <property type="entry name" value="Suco/Slp1-like"/>
</dbReference>
<keyword evidence="8" id="KW-0175">Coiled coil</keyword>
<evidence type="ECO:0000313" key="18">
    <source>
        <dbReference type="EMBL" id="NXL09496.1"/>
    </source>
</evidence>
<dbReference type="GO" id="GO:0030867">
    <property type="term" value="C:rough endoplasmic reticulum membrane"/>
    <property type="evidence" value="ECO:0007669"/>
    <property type="project" value="UniProtKB-SubCell"/>
</dbReference>
<comment type="subcellular location">
    <subcellularLocation>
        <location evidence="11">Rough endoplasmic reticulum membrane</location>
        <topology evidence="11">Single-pass type I membrane protein</topology>
    </subcellularLocation>
</comment>
<feature type="compositionally biased region" description="Low complexity" evidence="16">
    <location>
        <begin position="154"/>
        <end position="166"/>
    </location>
</feature>
<feature type="compositionally biased region" description="Polar residues" evidence="16">
    <location>
        <begin position="99"/>
        <end position="110"/>
    </location>
</feature>
<dbReference type="InterPro" id="IPR008979">
    <property type="entry name" value="Galactose-bd-like_sf"/>
</dbReference>
<keyword evidence="9" id="KW-0472">Membrane</keyword>
<evidence type="ECO:0000256" key="4">
    <source>
        <dbReference type="ARBA" id="ARBA00022729"/>
    </source>
</evidence>
<dbReference type="PANTHER" id="PTHR12953:SF0">
    <property type="entry name" value="SUN DOMAIN-CONTAINING OSSIFICATION FACTOR"/>
    <property type="match status" value="1"/>
</dbReference>
<evidence type="ECO:0000256" key="6">
    <source>
        <dbReference type="ARBA" id="ARBA00022855"/>
    </source>
</evidence>
<dbReference type="InterPro" id="IPR012919">
    <property type="entry name" value="SUN_dom"/>
</dbReference>
<name>A0A7L0PWF1_9AVES</name>
<keyword evidence="7" id="KW-1133">Transmembrane helix</keyword>
<comment type="function">
    <text evidence="12">Required for bone modeling during late embryogenesis. Regulates type I collagen synthesis in osteoblasts during their postnatal maturation.</text>
</comment>
<dbReference type="FunFam" id="2.60.120.260:FF:000024">
    <property type="entry name" value="SUN domain containing ossification factor"/>
    <property type="match status" value="1"/>
</dbReference>
<dbReference type="GO" id="GO:0046850">
    <property type="term" value="P:regulation of bone remodeling"/>
    <property type="evidence" value="ECO:0007669"/>
    <property type="project" value="TreeGrafter"/>
</dbReference>
<feature type="region of interest" description="Disordered" evidence="16">
    <location>
        <begin position="817"/>
        <end position="846"/>
    </location>
</feature>
<feature type="region of interest" description="Disordered" evidence="16">
    <location>
        <begin position="99"/>
        <end position="239"/>
    </location>
</feature>
<keyword evidence="19" id="KW-1185">Reference proteome</keyword>
<evidence type="ECO:0000256" key="14">
    <source>
        <dbReference type="ARBA" id="ARBA00075366"/>
    </source>
</evidence>
<gene>
    <name evidence="18" type="primary">Suco</name>
    <name evidence="18" type="ORF">MESCAY_R07670</name>
</gene>
<dbReference type="Gene3D" id="2.60.120.260">
    <property type="entry name" value="Galactose-binding domain-like"/>
    <property type="match status" value="1"/>
</dbReference>
<evidence type="ECO:0000256" key="8">
    <source>
        <dbReference type="ARBA" id="ARBA00023054"/>
    </source>
</evidence>
<feature type="compositionally biased region" description="Polar residues" evidence="16">
    <location>
        <begin position="49"/>
        <end position="58"/>
    </location>
</feature>
<evidence type="ECO:0000256" key="9">
    <source>
        <dbReference type="ARBA" id="ARBA00023136"/>
    </source>
</evidence>
<dbReference type="AlphaFoldDB" id="A0A7L0PWF1"/>
<evidence type="ECO:0000256" key="13">
    <source>
        <dbReference type="ARBA" id="ARBA00067685"/>
    </source>
</evidence>
<sequence>RLPIWHVFCKDSLSSAVQYASGDACALTNDENVQEKGEEAGPRLESEHAGSSAQSYSTEELLDDFTKSDQARLLFHLLQPEVETPPSVDLNEASSSIVASTENISSSPTSEIPPVSQPDAIENSRADIPVVSSSEAEQSEPDCDIGGTLEADPQSEPSSFVSPPESLAGQHIENISSSHGKGKKTKSEFESKVSAAEKGADEQKSALNASENLKREKDYKKTGEIDPTSVITPKDPGDIPTFDEWKKKVMEVEKEKSQSMHPSAVGGQHSTKKVQKNRNNYASVECGAKILAANPEAKSTSAILMENMDLYMLNPCSTKIWFVIELCEPVQVKQLDIANHELFSSTPKDFLVSISDRYPTNKWIKLGTFHARDERNVQSFPLDEQMYAKYVKVTNTAKASMLLRKGRVELISHFGSEHFCPLSLIRVFGTSMVEEYEEIADSQYQSERQELFDEDYDYLLDYNTGEEKSSKNLLGSATNAILSMVNIAANMLGAKTEESSEAEAGNETVSENVTATPATSTAAPRLPEPTPVPSPELVTTDIPQRDKEQLIVDLTKESPIVQLVQEYEEDTSQSTVTLLPSDDQEEEASAWFELETEKYCCDMATACCISTFSEYLFKWCSVAVAMHRQRSKTDGKQGQDYSADVQQPQAVLTESIHMSVDEPLPEQLDSKVERPSGSTVAVDFSSVVHEEISNETTDSIELEPSHPQTVSQSLLLEVTSEVKPLPTTDMALEPAKEDAGQVAPRVTPQVDMAEISAETEKAELSVAEEHPVASETSVATEVKEMSTRETIATPVILKPTETVLQPEYTVGMLASDAGEGKESTPEVQKPVLPPVESSVSTETKEDDQVTEEALMAIPVSGGPQRTATDFYAELQNSTDLGYANGNLVHGSNQKESVFMRLNNRIKALEVNMSLSSRYLEELSQRYRKQMEEMQKAFNKTIIKLQNTSRIAEEQDQRQTEAIQLLQAQLTNMTQLVSNLSTTVAELKREVSDRQTYLVISLVLCVILGLVLCVQRCRSTSQFCEDYLSKIPKSNHYPSPKRCFSSYDDMNLKRRTSLPLVRSQSFQLTGKEVDPEDLYIVEPLKFSPEKKKKRCKYKSEKIETIKPTTEPLQPIANGEIKGGKPFTNQRDFSNIGEVYHSSYKGPPSEGSSETSSQSEESYFCGISACTSLCNGQTQKTKTEKRAIKRRRSKVSDQGKLIKTLIQTKSGSMPSLHDIIKGNKDITVGTLGVTAVSGHI</sequence>
<dbReference type="GO" id="GO:0001503">
    <property type="term" value="P:ossification"/>
    <property type="evidence" value="ECO:0007669"/>
    <property type="project" value="UniProtKB-KW"/>
</dbReference>
<feature type="region of interest" description="Disordered" evidence="16">
    <location>
        <begin position="33"/>
        <end position="61"/>
    </location>
</feature>
<proteinExistence type="predicted"/>
<evidence type="ECO:0000256" key="16">
    <source>
        <dbReference type="SAM" id="MobiDB-lite"/>
    </source>
</evidence>
<evidence type="ECO:0000256" key="1">
    <source>
        <dbReference type="ARBA" id="ARBA00022473"/>
    </source>
</evidence>
<keyword evidence="2" id="KW-0597">Phosphoprotein</keyword>
<keyword evidence="4" id="KW-0732">Signal</keyword>
<keyword evidence="3" id="KW-0812">Transmembrane</keyword>
<reference evidence="18 19" key="1">
    <citation type="submission" date="2019-09" db="EMBL/GenBank/DDBJ databases">
        <title>Bird 10,000 Genomes (B10K) Project - Family phase.</title>
        <authorList>
            <person name="Zhang G."/>
        </authorList>
    </citation>
    <scope>NUCLEOTIDE SEQUENCE [LARGE SCALE GENOMIC DNA]</scope>
    <source>
        <strain evidence="18">B10K-DU-001-44</strain>
        <tissue evidence="18">Muscle</tissue>
    </source>
</reference>
<evidence type="ECO:0000256" key="10">
    <source>
        <dbReference type="ARBA" id="ARBA00023180"/>
    </source>
</evidence>
<keyword evidence="6" id="KW-0892">Osteogenesis</keyword>
<keyword evidence="1" id="KW-0217">Developmental protein</keyword>
<feature type="non-terminal residue" evidence="18">
    <location>
        <position position="1"/>
    </location>
</feature>
<evidence type="ECO:0000313" key="19">
    <source>
        <dbReference type="Proteomes" id="UP000574277"/>
    </source>
</evidence>
<feature type="non-terminal residue" evidence="18">
    <location>
        <position position="1238"/>
    </location>
</feature>